<sequence>MKIVNINTLHPKEGNKPNVELLLNTGTLKEIQISFTKGQVMAEHTAPGAIIVMVYRGEILFGIGEEKHTLKEGDMISLDAKVPHDLLALEDSIVRLTLSPKDDFSRVQMLTK</sequence>
<dbReference type="Proteomes" id="UP000826212">
    <property type="component" value="Chromosome"/>
</dbReference>
<gene>
    <name evidence="1" type="ORF">K4L44_09205</name>
</gene>
<evidence type="ECO:0000313" key="2">
    <source>
        <dbReference type="Proteomes" id="UP000826212"/>
    </source>
</evidence>
<protein>
    <submittedName>
        <fullName evidence="1">Cupin domain-containing protein</fullName>
    </submittedName>
</protein>
<reference evidence="1" key="1">
    <citation type="submission" date="2021-08" db="EMBL/GenBank/DDBJ databases">
        <title>Novel anaerobic bacterium isolated from sea squirt in East Sea, Republic of Korea.</title>
        <authorList>
            <person name="Nguyen T.H."/>
            <person name="Li Z."/>
            <person name="Lee Y.-J."/>
            <person name="Ko J."/>
            <person name="Kim S.-G."/>
        </authorList>
    </citation>
    <scope>NUCLEOTIDE SEQUENCE</scope>
    <source>
        <strain evidence="1">KCTC 25031</strain>
    </source>
</reference>
<proteinExistence type="predicted"/>
<evidence type="ECO:0000313" key="1">
    <source>
        <dbReference type="EMBL" id="QZE12767.1"/>
    </source>
</evidence>
<dbReference type="EMBL" id="CP081303">
    <property type="protein sequence ID" value="QZE12767.1"/>
    <property type="molecule type" value="Genomic_DNA"/>
</dbReference>
<accession>A0AC61NL22</accession>
<name>A0AC61NL22_9BACT</name>
<organism evidence="1 2">
    <name type="scientific">Halosquirtibacter laminarini</name>
    <dbReference type="NCBI Taxonomy" id="3374600"/>
    <lineage>
        <taxon>Bacteria</taxon>
        <taxon>Pseudomonadati</taxon>
        <taxon>Bacteroidota</taxon>
        <taxon>Bacteroidia</taxon>
        <taxon>Marinilabiliales</taxon>
        <taxon>Prolixibacteraceae</taxon>
        <taxon>Halosquirtibacter</taxon>
    </lineage>
</organism>
<keyword evidence="2" id="KW-1185">Reference proteome</keyword>